<evidence type="ECO:0000313" key="4">
    <source>
        <dbReference type="Proteomes" id="UP000016201"/>
    </source>
</evidence>
<dbReference type="RefSeq" id="WP_016166598.1">
    <property type="nucleotide sequence ID" value="NZ_JHZG01000011.1"/>
</dbReference>
<proteinExistence type="predicted"/>
<dbReference type="eggNOG" id="ENOG50317QT">
    <property type="taxonomic scope" value="Bacteria"/>
</dbReference>
<evidence type="ECO:0000256" key="1">
    <source>
        <dbReference type="SAM" id="Coils"/>
    </source>
</evidence>
<reference evidence="3 4" key="1">
    <citation type="submission" date="2013-03" db="EMBL/GenBank/DDBJ databases">
        <title>The Genome Sequence of Acinetobacter tandoii CIP 107469.</title>
        <authorList>
            <consortium name="The Broad Institute Genome Sequencing Platform"/>
            <consortium name="The Broad Institute Genome Sequencing Center for Infectious Disease"/>
            <person name="Cerqueira G."/>
            <person name="Feldgarden M."/>
            <person name="Courvalin P."/>
            <person name="Perichon B."/>
            <person name="Grillot-Courvalin C."/>
            <person name="Clermont D."/>
            <person name="Rocha E."/>
            <person name="Yoon E.-J."/>
            <person name="Nemec A."/>
            <person name="Walker B."/>
            <person name="Young S.K."/>
            <person name="Zeng Q."/>
            <person name="Gargeya S."/>
            <person name="Fitzgerald M."/>
            <person name="Haas B."/>
            <person name="Abouelleil A."/>
            <person name="Alvarado L."/>
            <person name="Arachchi H.M."/>
            <person name="Berlin A.M."/>
            <person name="Chapman S.B."/>
            <person name="Dewar J."/>
            <person name="Goldberg J."/>
            <person name="Griggs A."/>
            <person name="Gujja S."/>
            <person name="Hansen M."/>
            <person name="Howarth C."/>
            <person name="Imamovic A."/>
            <person name="Larimer J."/>
            <person name="McCowan C."/>
            <person name="Murphy C."/>
            <person name="Neiman D."/>
            <person name="Pearson M."/>
            <person name="Priest M."/>
            <person name="Roberts A."/>
            <person name="Saif S."/>
            <person name="Shea T."/>
            <person name="Sisk P."/>
            <person name="Sykes S."/>
            <person name="Wortman J."/>
            <person name="Nusbaum C."/>
            <person name="Birren B."/>
        </authorList>
    </citation>
    <scope>NUCLEOTIDE SEQUENCE [LARGE SCALE GENOMIC DNA]</scope>
    <source>
        <strain evidence="3 4">CIP 107469</strain>
    </source>
</reference>
<protein>
    <recommendedName>
        <fullName evidence="5">Internal virion protein</fullName>
    </recommendedName>
</protein>
<keyword evidence="4" id="KW-1185">Reference proteome</keyword>
<comment type="caution">
    <text evidence="3">The sequence shown here is derived from an EMBL/GenBank/DDBJ whole genome shotgun (WGS) entry which is preliminary data.</text>
</comment>
<keyword evidence="1" id="KW-0175">Coiled coil</keyword>
<dbReference type="EMBL" id="AQFM01000036">
    <property type="protein sequence ID" value="EOR08158.1"/>
    <property type="molecule type" value="Genomic_DNA"/>
</dbReference>
<organism evidence="3 4">
    <name type="scientific">Acinetobacter tandoii DSM 14970 = CIP 107469</name>
    <dbReference type="NCBI Taxonomy" id="1120927"/>
    <lineage>
        <taxon>Bacteria</taxon>
        <taxon>Pseudomonadati</taxon>
        <taxon>Pseudomonadota</taxon>
        <taxon>Gammaproteobacteria</taxon>
        <taxon>Moraxellales</taxon>
        <taxon>Moraxellaceae</taxon>
        <taxon>Acinetobacter</taxon>
    </lineage>
</organism>
<name>R9B147_9GAMM</name>
<sequence length="225" mass="23597">MMGGGGGGGGMGGGNLYAAIAQAAVKGATTYLKLKAQKQALEQQAKMAQANATLADQQARGAIESGRNGVEDYQRNIGAFKSSQINAMAENGLDVTQGSAIDILASTDMMAQSDLENMKYNAAMKSWGFRVEETNFINQRNSLTAQAKSVRPRLNAELAAMDQFGSSLMGGGGGSPMQGGESLTGGNVSSVGMNDSNGYKTWSGAEGYQSTSTPSWQNYNWNWMS</sequence>
<feature type="coiled-coil region" evidence="1">
    <location>
        <begin position="31"/>
        <end position="60"/>
    </location>
</feature>
<dbReference type="Proteomes" id="UP000016201">
    <property type="component" value="Unassembled WGS sequence"/>
</dbReference>
<evidence type="ECO:0000256" key="2">
    <source>
        <dbReference type="SAM" id="MobiDB-lite"/>
    </source>
</evidence>
<accession>R9B147</accession>
<gene>
    <name evidence="3" type="ORF">I593_01513</name>
</gene>
<evidence type="ECO:0000313" key="3">
    <source>
        <dbReference type="EMBL" id="EOR08158.1"/>
    </source>
</evidence>
<dbReference type="PATRIC" id="fig|1120927.3.peg.1465"/>
<feature type="region of interest" description="Disordered" evidence="2">
    <location>
        <begin position="169"/>
        <end position="190"/>
    </location>
</feature>
<dbReference type="AlphaFoldDB" id="R9B147"/>
<evidence type="ECO:0008006" key="5">
    <source>
        <dbReference type="Google" id="ProtNLM"/>
    </source>
</evidence>